<dbReference type="AlphaFoldDB" id="A0A6G5QMI0"/>
<accession>A0A6G5QMI0</accession>
<evidence type="ECO:0000313" key="1">
    <source>
        <dbReference type="EMBL" id="QCD46880.1"/>
    </source>
</evidence>
<sequence length="175" mass="19997">MKLKLIFTAAVFQILAVIAMLAYAYAPIYFGKDILIRTTVYDPRDMFRGDYVRLSYGFAGIYELDKRGLNLSKRRQLHGTEIYAVLKQDKDGKYKFDRYSFERPNGGTFLAGRVDYNTAKFGIEAFFMPPKKARQMERDMMEFNATAVISVMDNGKARIKDIVIEKPNAGESGGR</sequence>
<dbReference type="EMBL" id="CP012543">
    <property type="protein sequence ID" value="QCD46880.1"/>
    <property type="molecule type" value="Genomic_DNA"/>
</dbReference>
<dbReference type="InterPro" id="IPR025833">
    <property type="entry name" value="GDYXXLXY"/>
</dbReference>
<gene>
    <name evidence="1" type="ORF">CRECT_1221</name>
</gene>
<proteinExistence type="predicted"/>
<dbReference type="KEGG" id="crx:CRECT_1221"/>
<dbReference type="Proteomes" id="UP000502377">
    <property type="component" value="Chromosome"/>
</dbReference>
<dbReference type="Pfam" id="PF14345">
    <property type="entry name" value="GDYXXLXY"/>
    <property type="match status" value="1"/>
</dbReference>
<protein>
    <submittedName>
        <fullName evidence="1">Putative GDYXXLXY domain protein</fullName>
    </submittedName>
</protein>
<dbReference type="RefSeq" id="WP_002944822.1">
    <property type="nucleotide sequence ID" value="NZ_CP012543.1"/>
</dbReference>
<evidence type="ECO:0000313" key="2">
    <source>
        <dbReference type="Proteomes" id="UP000502377"/>
    </source>
</evidence>
<organism evidence="1 2">
    <name type="scientific">Campylobacter rectus</name>
    <name type="common">Wolinella recta</name>
    <dbReference type="NCBI Taxonomy" id="203"/>
    <lineage>
        <taxon>Bacteria</taxon>
        <taxon>Pseudomonadati</taxon>
        <taxon>Campylobacterota</taxon>
        <taxon>Epsilonproteobacteria</taxon>
        <taxon>Campylobacterales</taxon>
        <taxon>Campylobacteraceae</taxon>
        <taxon>Campylobacter</taxon>
    </lineage>
</organism>
<name>A0A6G5QMI0_CAMRE</name>
<reference evidence="1 2" key="1">
    <citation type="submission" date="2016-07" db="EMBL/GenBank/DDBJ databases">
        <title>Comparative genomics of the Campylobacter concisus group.</title>
        <authorList>
            <person name="Miller W.G."/>
            <person name="Yee E."/>
            <person name="Chapman M.H."/>
            <person name="Huynh S."/>
            <person name="Bono J.L."/>
            <person name="On S.L.W."/>
            <person name="StLeger J."/>
            <person name="Foster G."/>
            <person name="Parker C.T."/>
        </authorList>
    </citation>
    <scope>NUCLEOTIDE SEQUENCE [LARGE SCALE GENOMIC DNA]</scope>
    <source>
        <strain evidence="1 2">ATCC 33238</strain>
    </source>
</reference>